<accession>A0A9W5B5H3</accession>
<proteinExistence type="predicted"/>
<dbReference type="EMBL" id="FBVY01000036">
    <property type="protein sequence ID" value="CUW99275.1"/>
    <property type="molecule type" value="Genomic_DNA"/>
</dbReference>
<reference evidence="1 2" key="1">
    <citation type="submission" date="2016-01" db="EMBL/GenBank/DDBJ databases">
        <authorList>
            <person name="Regsiter A."/>
            <person name="william w."/>
        </authorList>
    </citation>
    <scope>NUCLEOTIDE SEQUENCE [LARGE SCALE GENOMIC DNA]</scope>
    <source>
        <strain evidence="1 2">CFBP 5494</strain>
    </source>
</reference>
<evidence type="ECO:0000313" key="2">
    <source>
        <dbReference type="Proteomes" id="UP000191933"/>
    </source>
</evidence>
<sequence>MSSALLALGSHIFQIDRLNYQQFARSTEAKWASIPRFGTYPGRQFVGYGDDTITISGLLFPDEFGDRADFEAVRTTQRAANPVMLIGWADAGSTVATIYGRVVILFVDDEQSAINRAGLGRKVTYTIEVAPFHDGGKPVGLFI</sequence>
<dbReference type="Pfam" id="PF06995">
    <property type="entry name" value="Phage_P2_GpU"/>
    <property type="match status" value="1"/>
</dbReference>
<evidence type="ECO:0000313" key="1">
    <source>
        <dbReference type="EMBL" id="CUW99275.1"/>
    </source>
</evidence>
<comment type="caution">
    <text evidence="1">The sequence shown here is derived from an EMBL/GenBank/DDBJ whole genome shotgun (WGS) entry which is preliminary data.</text>
</comment>
<dbReference type="Proteomes" id="UP000191933">
    <property type="component" value="Unassembled WGS sequence"/>
</dbReference>
<keyword evidence="2" id="KW-1185">Reference proteome</keyword>
<dbReference type="RefSeq" id="WP_080823261.1">
    <property type="nucleotide sequence ID" value="NZ_LT009719.1"/>
</dbReference>
<organism evidence="1 2">
    <name type="scientific">Agrobacterium genomosp. 2 str. CFBP 5494</name>
    <dbReference type="NCBI Taxonomy" id="1183436"/>
    <lineage>
        <taxon>Bacteria</taxon>
        <taxon>Pseudomonadati</taxon>
        <taxon>Pseudomonadota</taxon>
        <taxon>Alphaproteobacteria</taxon>
        <taxon>Hyphomicrobiales</taxon>
        <taxon>Rhizobiaceae</taxon>
        <taxon>Rhizobium/Agrobacterium group</taxon>
        <taxon>Agrobacterium</taxon>
        <taxon>Agrobacterium tumefaciens complex</taxon>
    </lineage>
</organism>
<protein>
    <submittedName>
        <fullName evidence="1">Phage tail protein</fullName>
    </submittedName>
</protein>
<gene>
    <name evidence="1" type="ORF">AGR2A_Lc70062</name>
</gene>
<dbReference type="AlphaFoldDB" id="A0A9W5B5H3"/>
<dbReference type="InterPro" id="IPR009734">
    <property type="entry name" value="Myoviridae_GpU"/>
</dbReference>
<name>A0A9W5B5H3_9HYPH</name>